<dbReference type="EMBL" id="JAEPRA010000002">
    <property type="protein sequence ID" value="KAG2188091.1"/>
    <property type="molecule type" value="Genomic_DNA"/>
</dbReference>
<protein>
    <submittedName>
        <fullName evidence="1">Uncharacterized protein</fullName>
    </submittedName>
</protein>
<gene>
    <name evidence="1" type="ORF">INT44_000842</name>
</gene>
<accession>A0A8H7UJC4</accession>
<evidence type="ECO:0000313" key="2">
    <source>
        <dbReference type="Proteomes" id="UP000612746"/>
    </source>
</evidence>
<dbReference type="Proteomes" id="UP000612746">
    <property type="component" value="Unassembled WGS sequence"/>
</dbReference>
<name>A0A8H7UJC4_9FUNG</name>
<comment type="caution">
    <text evidence="1">The sequence shown here is derived from an EMBL/GenBank/DDBJ whole genome shotgun (WGS) entry which is preliminary data.</text>
</comment>
<evidence type="ECO:0000313" key="1">
    <source>
        <dbReference type="EMBL" id="KAG2188091.1"/>
    </source>
</evidence>
<proteinExistence type="predicted"/>
<organism evidence="1 2">
    <name type="scientific">Umbelopsis vinacea</name>
    <dbReference type="NCBI Taxonomy" id="44442"/>
    <lineage>
        <taxon>Eukaryota</taxon>
        <taxon>Fungi</taxon>
        <taxon>Fungi incertae sedis</taxon>
        <taxon>Mucoromycota</taxon>
        <taxon>Mucoromycotina</taxon>
        <taxon>Umbelopsidomycetes</taxon>
        <taxon>Umbelopsidales</taxon>
        <taxon>Umbelopsidaceae</taxon>
        <taxon>Umbelopsis</taxon>
    </lineage>
</organism>
<reference evidence="1" key="1">
    <citation type="submission" date="2020-12" db="EMBL/GenBank/DDBJ databases">
        <title>Metabolic potential, ecology and presence of endohyphal bacteria is reflected in genomic diversity of Mucoromycotina.</title>
        <authorList>
            <person name="Muszewska A."/>
            <person name="Okrasinska A."/>
            <person name="Steczkiewicz K."/>
            <person name="Drgas O."/>
            <person name="Orlowska M."/>
            <person name="Perlinska-Lenart U."/>
            <person name="Aleksandrzak-Piekarczyk T."/>
            <person name="Szatraj K."/>
            <person name="Zielenkiewicz U."/>
            <person name="Pilsyk S."/>
            <person name="Malc E."/>
            <person name="Mieczkowski P."/>
            <person name="Kruszewska J.S."/>
            <person name="Biernat P."/>
            <person name="Pawlowska J."/>
        </authorList>
    </citation>
    <scope>NUCLEOTIDE SEQUENCE</scope>
    <source>
        <strain evidence="1">WA0000051536</strain>
    </source>
</reference>
<sequence>MVGEKPHAPTHPAHGMRFTGQILAQEESRQSAEEEAARFKAVNVGIHVTENTSQMRYELINTFYPAE</sequence>
<keyword evidence="2" id="KW-1185">Reference proteome</keyword>
<dbReference type="AlphaFoldDB" id="A0A8H7UJC4"/>